<accession>A0A9E7FSP7</accession>
<gene>
    <name evidence="1" type="ORF">MUK42_37430</name>
</gene>
<dbReference type="Proteomes" id="UP001055439">
    <property type="component" value="Chromosome 4"/>
</dbReference>
<keyword evidence="2" id="KW-1185">Reference proteome</keyword>
<organism evidence="1 2">
    <name type="scientific">Musa troglodytarum</name>
    <name type="common">fe'i banana</name>
    <dbReference type="NCBI Taxonomy" id="320322"/>
    <lineage>
        <taxon>Eukaryota</taxon>
        <taxon>Viridiplantae</taxon>
        <taxon>Streptophyta</taxon>
        <taxon>Embryophyta</taxon>
        <taxon>Tracheophyta</taxon>
        <taxon>Spermatophyta</taxon>
        <taxon>Magnoliopsida</taxon>
        <taxon>Liliopsida</taxon>
        <taxon>Zingiberales</taxon>
        <taxon>Musaceae</taxon>
        <taxon>Musa</taxon>
    </lineage>
</organism>
<sequence>MAGHWHDLGIVWIHHSVPWLLVNTSDIFTKDPYNWLVTPTAICFIEAIESQYNWSTKFLQMHAQHMEFLCAYSSQLKLQTM</sequence>
<reference evidence="1" key="1">
    <citation type="submission" date="2022-05" db="EMBL/GenBank/DDBJ databases">
        <title>The Musa troglodytarum L. genome provides insights into the mechanism of non-climacteric behaviour and enrichment of carotenoids.</title>
        <authorList>
            <person name="Wang J."/>
        </authorList>
    </citation>
    <scope>NUCLEOTIDE SEQUENCE</scope>
    <source>
        <tissue evidence="1">Leaf</tissue>
    </source>
</reference>
<protein>
    <submittedName>
        <fullName evidence="1">Uncharacterized protein</fullName>
    </submittedName>
</protein>
<name>A0A9E7FSP7_9LILI</name>
<proteinExistence type="predicted"/>
<dbReference type="EMBL" id="CP097506">
    <property type="protein sequence ID" value="URD99273.1"/>
    <property type="molecule type" value="Genomic_DNA"/>
</dbReference>
<evidence type="ECO:0000313" key="1">
    <source>
        <dbReference type="EMBL" id="URD99273.1"/>
    </source>
</evidence>
<dbReference type="AlphaFoldDB" id="A0A9E7FSP7"/>
<evidence type="ECO:0000313" key="2">
    <source>
        <dbReference type="Proteomes" id="UP001055439"/>
    </source>
</evidence>